<proteinExistence type="predicted"/>
<protein>
    <submittedName>
        <fullName evidence="2">Rhodanese domain-containing protein</fullName>
    </submittedName>
</protein>
<dbReference type="Proteomes" id="UP000887580">
    <property type="component" value="Unplaced"/>
</dbReference>
<evidence type="ECO:0000313" key="2">
    <source>
        <dbReference type="WBParaSite" id="PS1159_v2.g20249.t1"/>
    </source>
</evidence>
<sequence>MGLDRWIQHSYPLPRVIKINQTGVPSSWGTTVTAGAVGMNTNNTARISPTTTSSSSYNTASTDLQYSPSSYSTIQDDKFHPEYEEPENVYERPPDVVGKKNLLPKSPPPLPPPLNVHSTLQKPSTTKPVNKTYCGCKIGCLAAFFVIISLLFGITGIIFYLRTQNITNKNDMITVTDKGISESLEAGNLSSGDKDIQHPLPLSRTTSDALITPNTLLTYLVTKRKICLFEVSTLQSEKSRNEYLEEHIDQARLLFFNNLSHSGVPVHPLQFQRYIRNMGVDHDCHIIVYDKGEQIWSSYAFWIFKLFGHEKVSLLNGGFPEWKRLQISQAGPYPTALGSGPFLGYIGDFQARWTSDYIAAFDDVLVNFDHKIYDLVDAQSPEEFDGIVPGAVYGHIQGAINIPPEEVFDATNNTWLNISQTAQIFISNGLHETRPVIVYCGTSLHASMLWFSLHRLKYNATLYFGSWPEWVIRAPDNLKVIPKQTENSLLPSSKENLRTSNSNSQTTTFMPQQKKKQQ</sequence>
<reference evidence="2" key="1">
    <citation type="submission" date="2022-11" db="UniProtKB">
        <authorList>
            <consortium name="WormBaseParasite"/>
        </authorList>
    </citation>
    <scope>IDENTIFICATION</scope>
</reference>
<evidence type="ECO:0000313" key="1">
    <source>
        <dbReference type="Proteomes" id="UP000887580"/>
    </source>
</evidence>
<organism evidence="1 2">
    <name type="scientific">Panagrolaimus sp. PS1159</name>
    <dbReference type="NCBI Taxonomy" id="55785"/>
    <lineage>
        <taxon>Eukaryota</taxon>
        <taxon>Metazoa</taxon>
        <taxon>Ecdysozoa</taxon>
        <taxon>Nematoda</taxon>
        <taxon>Chromadorea</taxon>
        <taxon>Rhabditida</taxon>
        <taxon>Tylenchina</taxon>
        <taxon>Panagrolaimomorpha</taxon>
        <taxon>Panagrolaimoidea</taxon>
        <taxon>Panagrolaimidae</taxon>
        <taxon>Panagrolaimus</taxon>
    </lineage>
</organism>
<accession>A0AC35FS54</accession>
<dbReference type="WBParaSite" id="PS1159_v2.g20249.t1">
    <property type="protein sequence ID" value="PS1159_v2.g20249.t1"/>
    <property type="gene ID" value="PS1159_v2.g20249"/>
</dbReference>
<name>A0AC35FS54_9BILA</name>